<dbReference type="Proteomes" id="UP000549091">
    <property type="component" value="Unassembled WGS sequence"/>
</dbReference>
<evidence type="ECO:0000313" key="5">
    <source>
        <dbReference type="EMBL" id="NXA02869.1"/>
    </source>
</evidence>
<dbReference type="InterPro" id="IPR038801">
    <property type="entry name" value="TAF1C"/>
</dbReference>
<gene>
    <name evidence="5" type="primary">Taf1c</name>
    <name evidence="5" type="ORF">NESACU_R12186</name>
</gene>
<dbReference type="GO" id="GO:0001650">
    <property type="term" value="C:fibrillar center"/>
    <property type="evidence" value="ECO:0007669"/>
    <property type="project" value="TreeGrafter"/>
</dbReference>
<evidence type="ECO:0000259" key="3">
    <source>
        <dbReference type="Pfam" id="PF20642"/>
    </source>
</evidence>
<proteinExistence type="predicted"/>
<dbReference type="EMBL" id="VZSU01006053">
    <property type="protein sequence ID" value="NXA02869.1"/>
    <property type="molecule type" value="Genomic_DNA"/>
</dbReference>
<feature type="domain" description="TAF1C beta-propeller" evidence="2">
    <location>
        <begin position="214"/>
        <end position="353"/>
    </location>
</feature>
<dbReference type="PANTHER" id="PTHR15319:SF1">
    <property type="entry name" value="TATA BOX-BINDING PROTEIN-ASSOCIATED FACTOR RNA POLYMERASE I SUBUNIT C"/>
    <property type="match status" value="1"/>
</dbReference>
<evidence type="ECO:0000256" key="1">
    <source>
        <dbReference type="SAM" id="MobiDB-lite"/>
    </source>
</evidence>
<dbReference type="Pfam" id="PF20641">
    <property type="entry name" value="TAF1C_beta-prop"/>
    <property type="match status" value="1"/>
</dbReference>
<dbReference type="InterPro" id="IPR049087">
    <property type="entry name" value="TAF1C_beta-prop"/>
</dbReference>
<feature type="non-terminal residue" evidence="5">
    <location>
        <position position="1"/>
    </location>
</feature>
<feature type="domain" description="TAF1C C-terminal" evidence="4">
    <location>
        <begin position="746"/>
        <end position="812"/>
    </location>
</feature>
<dbReference type="GO" id="GO:0001164">
    <property type="term" value="F:RNA polymerase I core promoter sequence-specific DNA binding"/>
    <property type="evidence" value="ECO:0007669"/>
    <property type="project" value="TreeGrafter"/>
</dbReference>
<name>A0A7K7SEG7_9PASS</name>
<comment type="caution">
    <text evidence="5">The sequence shown here is derived from an EMBL/GenBank/DDBJ whole genome shotgun (WGS) entry which is preliminary data.</text>
</comment>
<dbReference type="InterPro" id="IPR049089">
    <property type="entry name" value="TAF1C_C"/>
</dbReference>
<feature type="domain" description="TAF1C helical bundle" evidence="3">
    <location>
        <begin position="466"/>
        <end position="692"/>
    </location>
</feature>
<feature type="region of interest" description="Disordered" evidence="1">
    <location>
        <begin position="513"/>
        <end position="542"/>
    </location>
</feature>
<sequence>GCWIPSPAPQDILYRSGLCRKLRAGKSGATLDFAKQLGHFFVDHPEDAFGSLGRLLHKNFYLGNAKLKRPARNSTIRMTALVEDIDRLEARRGCPRQHLASRLRWFSHLCRDWLFEVPLGLLADCLHEELAQQWSNLLFDDSLTGGALAWLPPEDGETPVGRLVHPGGQAMNHLYFQDVVLEELPHARGSPAQFELSGRIRQVAAARVDGQDFVGVRSDYHCGVWRVPGKTGAVPAPLQVIRTDVPASCLTVSPHLPGELSVCTQSGTVYLWSIETGLQQLRHDPQTMFFRDHSPWRWSDFTAHPRVLSCADRTGLQCLDARAPKRCHFDLFKVGEEAGCQQGERVVLPMYLGRAHPSQYLVTTQFSMYVLDERLPLVPVLKWAHMMKAPPLFAHLMPGKLGKSHKVLLGASCTQELLLLQYRDRFWGVSSGGSQSACQLAGTPQKLHSITGCLQHLPTQLPHRHHLLQQRLSAPAAGLAATLQENGPCKSMLIFQLSEAGDVFCQRLIHKAAQPPAPPSRDEATTAPGSSPLFEAPASSPHGLGTAALQYRRWLRALSRSWREPPQHTWPPSLSQRRLFTHRDLEGPAGPSSLQKQMRQRLRQTMQEGGRIQQWEPLALQPPPLPQTLELAGGPDPLSNRLTAAWAGDWDQWWEERTSFSVAQRQRALRERRRRQKRAQGRRSLSASFTSSLTYQSELSELSDVGPSLLSPGRPPVLSQEGSPPAGSPPVRSHPPSPAPDEALLSSQSLRCRGIPKERRKTLRDYLSVWAEGPPEPPELPGSQASQLCFPSSQSQLSSASQPCRKRPRMGF</sequence>
<dbReference type="InterPro" id="IPR049090">
    <property type="entry name" value="TAF1C_HB"/>
</dbReference>
<feature type="region of interest" description="Disordered" evidence="1">
    <location>
        <begin position="769"/>
        <end position="812"/>
    </location>
</feature>
<dbReference type="PANTHER" id="PTHR15319">
    <property type="entry name" value="TATA BOX-BINDING PROTEIN ASSOCIATED FACTOR RNA POLYMERASE I SUBUNIT C"/>
    <property type="match status" value="1"/>
</dbReference>
<feature type="compositionally biased region" description="Pro residues" evidence="1">
    <location>
        <begin position="726"/>
        <end position="739"/>
    </location>
</feature>
<dbReference type="AlphaFoldDB" id="A0A7K7SEG7"/>
<reference evidence="5 6" key="1">
    <citation type="submission" date="2019-09" db="EMBL/GenBank/DDBJ databases">
        <title>Bird 10,000 Genomes (B10K) Project - Family phase.</title>
        <authorList>
            <person name="Zhang G."/>
        </authorList>
    </citation>
    <scope>NUCLEOTIDE SEQUENCE [LARGE SCALE GENOMIC DNA]</scope>
    <source>
        <strain evidence="5">OUT-0053</strain>
        <tissue evidence="5">Muscle</tissue>
    </source>
</reference>
<keyword evidence="6" id="KW-1185">Reference proteome</keyword>
<protein>
    <submittedName>
        <fullName evidence="5">TAF1C polymerase</fullName>
    </submittedName>
</protein>
<dbReference type="Pfam" id="PF20642">
    <property type="entry name" value="TAF1C_HB"/>
    <property type="match status" value="1"/>
</dbReference>
<dbReference type="Gene3D" id="2.130.10.10">
    <property type="entry name" value="YVTN repeat-like/Quinoprotein amine dehydrogenase"/>
    <property type="match status" value="1"/>
</dbReference>
<dbReference type="InterPro" id="IPR015943">
    <property type="entry name" value="WD40/YVTN_repeat-like_dom_sf"/>
</dbReference>
<dbReference type="SUPFAM" id="SSF50978">
    <property type="entry name" value="WD40 repeat-like"/>
    <property type="match status" value="1"/>
</dbReference>
<accession>A0A7K7SEG7</accession>
<dbReference type="Pfam" id="PF20643">
    <property type="entry name" value="TAF1C_C"/>
    <property type="match status" value="1"/>
</dbReference>
<dbReference type="InterPro" id="IPR036322">
    <property type="entry name" value="WD40_repeat_dom_sf"/>
</dbReference>
<feature type="compositionally biased region" description="Low complexity" evidence="1">
    <location>
        <begin position="786"/>
        <end position="803"/>
    </location>
</feature>
<evidence type="ECO:0000313" key="6">
    <source>
        <dbReference type="Proteomes" id="UP000549091"/>
    </source>
</evidence>
<feature type="region of interest" description="Disordered" evidence="1">
    <location>
        <begin position="704"/>
        <end position="757"/>
    </location>
</feature>
<organism evidence="5 6">
    <name type="scientific">Nesospiza acunhae</name>
    <dbReference type="NCBI Taxonomy" id="381881"/>
    <lineage>
        <taxon>Eukaryota</taxon>
        <taxon>Metazoa</taxon>
        <taxon>Chordata</taxon>
        <taxon>Craniata</taxon>
        <taxon>Vertebrata</taxon>
        <taxon>Euteleostomi</taxon>
        <taxon>Archelosauria</taxon>
        <taxon>Archosauria</taxon>
        <taxon>Dinosauria</taxon>
        <taxon>Saurischia</taxon>
        <taxon>Theropoda</taxon>
        <taxon>Coelurosauria</taxon>
        <taxon>Aves</taxon>
        <taxon>Neognathae</taxon>
        <taxon>Neoaves</taxon>
        <taxon>Telluraves</taxon>
        <taxon>Australaves</taxon>
        <taxon>Passeriformes</taxon>
        <taxon>Thraupidae</taxon>
        <taxon>Nesospiza</taxon>
    </lineage>
</organism>
<feature type="non-terminal residue" evidence="5">
    <location>
        <position position="812"/>
    </location>
</feature>
<evidence type="ECO:0000259" key="4">
    <source>
        <dbReference type="Pfam" id="PF20643"/>
    </source>
</evidence>
<evidence type="ECO:0000259" key="2">
    <source>
        <dbReference type="Pfam" id="PF20641"/>
    </source>
</evidence>